<accession>A0A0M0JWB4</accession>
<evidence type="ECO:0000313" key="2">
    <source>
        <dbReference type="EMBL" id="KOO30423.1"/>
    </source>
</evidence>
<evidence type="ECO:0000256" key="1">
    <source>
        <dbReference type="SAM" id="MobiDB-lite"/>
    </source>
</evidence>
<dbReference type="AlphaFoldDB" id="A0A0M0JWB4"/>
<dbReference type="EMBL" id="JWZX01002229">
    <property type="protein sequence ID" value="KOO30423.1"/>
    <property type="molecule type" value="Genomic_DNA"/>
</dbReference>
<sequence>MSCRWPPLTYSRDTDRYREQIFKERSHGRPERPLTAIVASAVPRPYSVPNPMYSWKPLAAESRGFGQKSASYDPVSYESSMRTSTPYPQFRATPRGSGQVHPSSESLMRTSTPLAQFRTKPFNVDHTMLPQRTPEHFSACSEMAQMSWYEPPLVLSRNYCEPRNFFNKCAERSTRSVVNPAVPVVPWKAKFT</sequence>
<feature type="compositionally biased region" description="Polar residues" evidence="1">
    <location>
        <begin position="77"/>
        <end position="87"/>
    </location>
</feature>
<name>A0A0M0JWB4_9EUKA</name>
<gene>
    <name evidence="2" type="ORF">Ctob_010738</name>
</gene>
<organism evidence="2 3">
    <name type="scientific">Chrysochromulina tobinii</name>
    <dbReference type="NCBI Taxonomy" id="1460289"/>
    <lineage>
        <taxon>Eukaryota</taxon>
        <taxon>Haptista</taxon>
        <taxon>Haptophyta</taxon>
        <taxon>Prymnesiophyceae</taxon>
        <taxon>Prymnesiales</taxon>
        <taxon>Chrysochromulinaceae</taxon>
        <taxon>Chrysochromulina</taxon>
    </lineage>
</organism>
<feature type="compositionally biased region" description="Polar residues" evidence="1">
    <location>
        <begin position="100"/>
        <end position="109"/>
    </location>
</feature>
<proteinExistence type="predicted"/>
<comment type="caution">
    <text evidence="2">The sequence shown here is derived from an EMBL/GenBank/DDBJ whole genome shotgun (WGS) entry which is preliminary data.</text>
</comment>
<feature type="region of interest" description="Disordered" evidence="1">
    <location>
        <begin position="69"/>
        <end position="109"/>
    </location>
</feature>
<protein>
    <submittedName>
        <fullName evidence="2">Uncharacterized protein</fullName>
    </submittedName>
</protein>
<keyword evidence="3" id="KW-1185">Reference proteome</keyword>
<dbReference type="Proteomes" id="UP000037460">
    <property type="component" value="Unassembled WGS sequence"/>
</dbReference>
<evidence type="ECO:0000313" key="3">
    <source>
        <dbReference type="Proteomes" id="UP000037460"/>
    </source>
</evidence>
<reference evidence="3" key="1">
    <citation type="journal article" date="2015" name="PLoS Genet.">
        <title>Genome Sequence and Transcriptome Analyses of Chrysochromulina tobin: Metabolic Tools for Enhanced Algal Fitness in the Prominent Order Prymnesiales (Haptophyceae).</title>
        <authorList>
            <person name="Hovde B.T."/>
            <person name="Deodato C.R."/>
            <person name="Hunsperger H.M."/>
            <person name="Ryken S.A."/>
            <person name="Yost W."/>
            <person name="Jha R.K."/>
            <person name="Patterson J."/>
            <person name="Monnat R.J. Jr."/>
            <person name="Barlow S.B."/>
            <person name="Starkenburg S.R."/>
            <person name="Cattolico R.A."/>
        </authorList>
    </citation>
    <scope>NUCLEOTIDE SEQUENCE</scope>
    <source>
        <strain evidence="3">CCMP291</strain>
    </source>
</reference>